<proteinExistence type="predicted"/>
<reference evidence="1 2" key="1">
    <citation type="submission" date="2020-08" db="EMBL/GenBank/DDBJ databases">
        <title>Sequencing the genomes of 1000 actinobacteria strains.</title>
        <authorList>
            <person name="Klenk H.-P."/>
        </authorList>
    </citation>
    <scope>NUCLEOTIDE SEQUENCE [LARGE SCALE GENOMIC DNA]</scope>
    <source>
        <strain evidence="1 2">DSM 44320</strain>
    </source>
</reference>
<dbReference type="Proteomes" id="UP000579945">
    <property type="component" value="Unassembled WGS sequence"/>
</dbReference>
<sequence length="56" mass="6099">MKTLEATPILDWGHPLVARLAAQVRGADDRARLIAAHRLIAARLRPVYAQAASARV</sequence>
<name>A0A7W5Y9H3_9ACTN</name>
<protein>
    <submittedName>
        <fullName evidence="1">Uncharacterized protein</fullName>
    </submittedName>
</protein>
<comment type="caution">
    <text evidence="1">The sequence shown here is derived from an EMBL/GenBank/DDBJ whole genome shotgun (WGS) entry which is preliminary data.</text>
</comment>
<dbReference type="EMBL" id="JACIBV010000001">
    <property type="protein sequence ID" value="MBB3725828.1"/>
    <property type="molecule type" value="Genomic_DNA"/>
</dbReference>
<organism evidence="1 2">
    <name type="scientific">Nonomuraea dietziae</name>
    <dbReference type="NCBI Taxonomy" id="65515"/>
    <lineage>
        <taxon>Bacteria</taxon>
        <taxon>Bacillati</taxon>
        <taxon>Actinomycetota</taxon>
        <taxon>Actinomycetes</taxon>
        <taxon>Streptosporangiales</taxon>
        <taxon>Streptosporangiaceae</taxon>
        <taxon>Nonomuraea</taxon>
    </lineage>
</organism>
<dbReference type="GeneID" id="95388233"/>
<dbReference type="AlphaFoldDB" id="A0A7W5Y9H3"/>
<gene>
    <name evidence="1" type="ORF">FHR33_001688</name>
</gene>
<evidence type="ECO:0000313" key="1">
    <source>
        <dbReference type="EMBL" id="MBB3725828.1"/>
    </source>
</evidence>
<evidence type="ECO:0000313" key="2">
    <source>
        <dbReference type="Proteomes" id="UP000579945"/>
    </source>
</evidence>
<dbReference type="RefSeq" id="WP_183645378.1">
    <property type="nucleotide sequence ID" value="NZ_JACIBV010000001.1"/>
</dbReference>
<accession>A0A7W5Y9H3</accession>
<keyword evidence="2" id="KW-1185">Reference proteome</keyword>